<dbReference type="PANTHER" id="PTHR42852:SF13">
    <property type="entry name" value="PROTEIN DIPZ"/>
    <property type="match status" value="1"/>
</dbReference>
<keyword evidence="4" id="KW-1185">Reference proteome</keyword>
<dbReference type="HOGENOM" id="CLU_087006_0_0_10"/>
<dbReference type="SUPFAM" id="SSF52833">
    <property type="entry name" value="Thioredoxin-like"/>
    <property type="match status" value="1"/>
</dbReference>
<evidence type="ECO:0000259" key="2">
    <source>
        <dbReference type="PROSITE" id="PS51352"/>
    </source>
</evidence>
<dbReference type="eggNOG" id="COG0526">
    <property type="taxonomic scope" value="Bacteria"/>
</dbReference>
<dbReference type="AlphaFoldDB" id="D2QC12"/>
<protein>
    <submittedName>
        <fullName evidence="3">Alkyl hydroperoxide reductase/ Thiol specific antioxidant/ Mal allergen</fullName>
    </submittedName>
</protein>
<feature type="signal peptide" evidence="1">
    <location>
        <begin position="1"/>
        <end position="22"/>
    </location>
</feature>
<proteinExistence type="predicted"/>
<dbReference type="PANTHER" id="PTHR42852">
    <property type="entry name" value="THIOL:DISULFIDE INTERCHANGE PROTEIN DSBE"/>
    <property type="match status" value="1"/>
</dbReference>
<dbReference type="Pfam" id="PF00578">
    <property type="entry name" value="AhpC-TSA"/>
    <property type="match status" value="1"/>
</dbReference>
<dbReference type="InterPro" id="IPR000866">
    <property type="entry name" value="AhpC/TSA"/>
</dbReference>
<sequence length="252" mass="28944">MSAKYLLLGLLALLLINSCSSRKPVVDPQLILQNGITFWNYNLQYVRLYEDYNAIDEKAKSVTRETFLRQLLTGRYLPLRLQSADSTAVYQLYPLPAKVDPSLKALLQQWAGDEYQFYRAEGKPLPNYHFVDMKGKVYSPQTMVGKIVVLKCWFVHCVACVAEMPALNALKQRYQDRSDIEFVSLCLNPKDKVATFLGKTKFDYATVANQTKYLENQLKIGSYPMHFVVNKQGLVVKQVNRYQGVVYTLNKM</sequence>
<dbReference type="Proteomes" id="UP000002028">
    <property type="component" value="Chromosome"/>
</dbReference>
<dbReference type="RefSeq" id="WP_012928262.1">
    <property type="nucleotide sequence ID" value="NC_013730.1"/>
</dbReference>
<dbReference type="GO" id="GO:0016209">
    <property type="term" value="F:antioxidant activity"/>
    <property type="evidence" value="ECO:0007669"/>
    <property type="project" value="InterPro"/>
</dbReference>
<dbReference type="InterPro" id="IPR050553">
    <property type="entry name" value="Thioredoxin_ResA/DsbE_sf"/>
</dbReference>
<reference evidence="3 4" key="1">
    <citation type="journal article" date="2010" name="Stand. Genomic Sci.">
        <title>Complete genome sequence of Spirosoma linguale type strain (1).</title>
        <authorList>
            <person name="Lail K."/>
            <person name="Sikorski J."/>
            <person name="Saunders E."/>
            <person name="Lapidus A."/>
            <person name="Glavina Del Rio T."/>
            <person name="Copeland A."/>
            <person name="Tice H."/>
            <person name="Cheng J.-F."/>
            <person name="Lucas S."/>
            <person name="Nolan M."/>
            <person name="Bruce D."/>
            <person name="Goodwin L."/>
            <person name="Pitluck S."/>
            <person name="Ivanova N."/>
            <person name="Mavromatis K."/>
            <person name="Ovchinnikova G."/>
            <person name="Pati A."/>
            <person name="Chen A."/>
            <person name="Palaniappan K."/>
            <person name="Land M."/>
            <person name="Hauser L."/>
            <person name="Chang Y.-J."/>
            <person name="Jeffries C.D."/>
            <person name="Chain P."/>
            <person name="Brettin T."/>
            <person name="Detter J.C."/>
            <person name="Schuetze A."/>
            <person name="Rohde M."/>
            <person name="Tindall B.J."/>
            <person name="Goeker M."/>
            <person name="Bristow J."/>
            <person name="Eisen J.A."/>
            <person name="Markowitz V."/>
            <person name="Hugenholtz P."/>
            <person name="Kyrpides N.C."/>
            <person name="Klenk H.-P."/>
            <person name="Chen F."/>
        </authorList>
    </citation>
    <scope>NUCLEOTIDE SEQUENCE [LARGE SCALE GENOMIC DNA]</scope>
    <source>
        <strain evidence="4">ATCC 33905 / DSM 74 / LMG 10896 / Claus 1</strain>
    </source>
</reference>
<accession>D2QC12</accession>
<evidence type="ECO:0000313" key="4">
    <source>
        <dbReference type="Proteomes" id="UP000002028"/>
    </source>
</evidence>
<organism evidence="3 4">
    <name type="scientific">Spirosoma linguale (strain ATCC 33905 / DSM 74 / LMG 10896 / Claus 1)</name>
    <dbReference type="NCBI Taxonomy" id="504472"/>
    <lineage>
        <taxon>Bacteria</taxon>
        <taxon>Pseudomonadati</taxon>
        <taxon>Bacteroidota</taxon>
        <taxon>Cytophagia</taxon>
        <taxon>Cytophagales</taxon>
        <taxon>Cytophagaceae</taxon>
        <taxon>Spirosoma</taxon>
    </lineage>
</organism>
<dbReference type="STRING" id="504472.Slin_3751"/>
<feature type="chain" id="PRO_5003033605" evidence="1">
    <location>
        <begin position="23"/>
        <end position="252"/>
    </location>
</feature>
<dbReference type="CDD" id="cd02966">
    <property type="entry name" value="TlpA_like_family"/>
    <property type="match status" value="1"/>
</dbReference>
<name>D2QC12_SPILD</name>
<dbReference type="PROSITE" id="PS51352">
    <property type="entry name" value="THIOREDOXIN_2"/>
    <property type="match status" value="1"/>
</dbReference>
<dbReference type="GO" id="GO:0016491">
    <property type="term" value="F:oxidoreductase activity"/>
    <property type="evidence" value="ECO:0007669"/>
    <property type="project" value="InterPro"/>
</dbReference>
<evidence type="ECO:0000256" key="1">
    <source>
        <dbReference type="SAM" id="SignalP"/>
    </source>
</evidence>
<keyword evidence="1" id="KW-0732">Signal</keyword>
<evidence type="ECO:0000313" key="3">
    <source>
        <dbReference type="EMBL" id="ADB39747.1"/>
    </source>
</evidence>
<dbReference type="InterPro" id="IPR036249">
    <property type="entry name" value="Thioredoxin-like_sf"/>
</dbReference>
<feature type="domain" description="Thioredoxin" evidence="2">
    <location>
        <begin position="119"/>
        <end position="252"/>
    </location>
</feature>
<dbReference type="InterPro" id="IPR013766">
    <property type="entry name" value="Thioredoxin_domain"/>
</dbReference>
<dbReference type="KEGG" id="sli:Slin_3751"/>
<gene>
    <name evidence="3" type="ordered locus">Slin_3751</name>
</gene>
<dbReference type="EMBL" id="CP001769">
    <property type="protein sequence ID" value="ADB39747.1"/>
    <property type="molecule type" value="Genomic_DNA"/>
</dbReference>
<dbReference type="Gene3D" id="3.40.30.10">
    <property type="entry name" value="Glutaredoxin"/>
    <property type="match status" value="1"/>
</dbReference>